<dbReference type="PANTHER" id="PTHR36503:SF2">
    <property type="entry name" value="BLR2408 PROTEIN"/>
    <property type="match status" value="1"/>
</dbReference>
<name>A0A261RVU8_9BORD</name>
<dbReference type="PANTHER" id="PTHR36503">
    <property type="entry name" value="BLR2520 PROTEIN"/>
    <property type="match status" value="1"/>
</dbReference>
<dbReference type="GO" id="GO:0051213">
    <property type="term" value="F:dioxygenase activity"/>
    <property type="evidence" value="ECO:0007669"/>
    <property type="project" value="UniProtKB-KW"/>
</dbReference>
<evidence type="ECO:0000256" key="1">
    <source>
        <dbReference type="SAM" id="MobiDB-lite"/>
    </source>
</evidence>
<dbReference type="Gene3D" id="3.10.180.10">
    <property type="entry name" value="2,3-Dihydroxybiphenyl 1,2-Dioxygenase, domain 1"/>
    <property type="match status" value="1"/>
</dbReference>
<dbReference type="SUPFAM" id="SSF54593">
    <property type="entry name" value="Glyoxalase/Bleomycin resistance protein/Dihydroxybiphenyl dioxygenase"/>
    <property type="match status" value="1"/>
</dbReference>
<gene>
    <name evidence="3" type="ORF">CEG14_21580</name>
</gene>
<protein>
    <submittedName>
        <fullName evidence="3">Glyoxalase/bleomycin resistance/extradiol dioxygenase family protein</fullName>
    </submittedName>
</protein>
<sequence>MRRRSDPTATARSKSARCSRPRISRPPPAPERPRAPPITRPVAARRRQEFSMHKQIFVNLPVADLPRSQAFFSGLGLRFNPKFTNQQAACLVIGENLYAMLLVHDFFQGFSGRPVADARQATEVMVALSCESREEVDEVVRRALAAGGTAPRPPQDYGFMYSHGFEDPDGHIWELVYMDPDAEPPAA</sequence>
<evidence type="ECO:0000259" key="2">
    <source>
        <dbReference type="PROSITE" id="PS51819"/>
    </source>
</evidence>
<accession>A0A261RVU8</accession>
<dbReference type="InterPro" id="IPR029068">
    <property type="entry name" value="Glyas_Bleomycin-R_OHBP_Dase"/>
</dbReference>
<dbReference type="Proteomes" id="UP000217005">
    <property type="component" value="Unassembled WGS sequence"/>
</dbReference>
<dbReference type="EMBL" id="NEVL01000005">
    <property type="protein sequence ID" value="OZI29216.1"/>
    <property type="molecule type" value="Genomic_DNA"/>
</dbReference>
<dbReference type="PROSITE" id="PS51819">
    <property type="entry name" value="VOC"/>
    <property type="match status" value="1"/>
</dbReference>
<comment type="caution">
    <text evidence="3">The sequence shown here is derived from an EMBL/GenBank/DDBJ whole genome shotgun (WGS) entry which is preliminary data.</text>
</comment>
<evidence type="ECO:0000313" key="3">
    <source>
        <dbReference type="EMBL" id="OZI29216.1"/>
    </source>
</evidence>
<organism evidence="3 4">
    <name type="scientific">Bordetella genomosp. 1</name>
    <dbReference type="NCBI Taxonomy" id="1395607"/>
    <lineage>
        <taxon>Bacteria</taxon>
        <taxon>Pseudomonadati</taxon>
        <taxon>Pseudomonadota</taxon>
        <taxon>Betaproteobacteria</taxon>
        <taxon>Burkholderiales</taxon>
        <taxon>Alcaligenaceae</taxon>
        <taxon>Bordetella</taxon>
    </lineage>
</organism>
<evidence type="ECO:0000313" key="4">
    <source>
        <dbReference type="Proteomes" id="UP000217005"/>
    </source>
</evidence>
<feature type="domain" description="VOC" evidence="2">
    <location>
        <begin position="54"/>
        <end position="178"/>
    </location>
</feature>
<proteinExistence type="predicted"/>
<dbReference type="AlphaFoldDB" id="A0A261RVU8"/>
<feature type="compositionally biased region" description="Basic residues" evidence="1">
    <location>
        <begin position="14"/>
        <end position="23"/>
    </location>
</feature>
<feature type="compositionally biased region" description="Pro residues" evidence="1">
    <location>
        <begin position="24"/>
        <end position="39"/>
    </location>
</feature>
<dbReference type="Pfam" id="PF22677">
    <property type="entry name" value="Ble-like_N"/>
    <property type="match status" value="1"/>
</dbReference>
<feature type="region of interest" description="Disordered" evidence="1">
    <location>
        <begin position="1"/>
        <end position="41"/>
    </location>
</feature>
<dbReference type="InterPro" id="IPR053863">
    <property type="entry name" value="Glyoxy/Ble-like_N"/>
</dbReference>
<reference evidence="3 4" key="1">
    <citation type="submission" date="2017-05" db="EMBL/GenBank/DDBJ databases">
        <title>Complete and WGS of Bordetella genogroups.</title>
        <authorList>
            <person name="Spilker T."/>
            <person name="LiPuma J."/>
        </authorList>
    </citation>
    <scope>NUCLEOTIDE SEQUENCE [LARGE SCALE GENOMIC DNA]</scope>
    <source>
        <strain evidence="3 4">AU17610</strain>
    </source>
</reference>
<keyword evidence="3" id="KW-0560">Oxidoreductase</keyword>
<keyword evidence="3" id="KW-0223">Dioxygenase</keyword>
<dbReference type="InterPro" id="IPR037523">
    <property type="entry name" value="VOC_core"/>
</dbReference>